<keyword evidence="2" id="KW-0732">Signal</keyword>
<keyword evidence="4" id="KW-1185">Reference proteome</keyword>
<protein>
    <recommendedName>
        <fullName evidence="5">ABC transmembrane type-1 domain-containing protein</fullName>
    </recommendedName>
</protein>
<gene>
    <name evidence="3" type="ORF">EZV62_006951</name>
</gene>
<dbReference type="EMBL" id="VAHF01000003">
    <property type="protein sequence ID" value="TXG65676.1"/>
    <property type="molecule type" value="Genomic_DNA"/>
</dbReference>
<name>A0A5C7IB97_9ROSI</name>
<proteinExistence type="predicted"/>
<evidence type="ECO:0008006" key="5">
    <source>
        <dbReference type="Google" id="ProtNLM"/>
    </source>
</evidence>
<evidence type="ECO:0000313" key="3">
    <source>
        <dbReference type="EMBL" id="TXG65676.1"/>
    </source>
</evidence>
<evidence type="ECO:0000256" key="2">
    <source>
        <dbReference type="SAM" id="SignalP"/>
    </source>
</evidence>
<feature type="signal peptide" evidence="2">
    <location>
        <begin position="1"/>
        <end position="19"/>
    </location>
</feature>
<reference evidence="4" key="1">
    <citation type="journal article" date="2019" name="Gigascience">
        <title>De novo genome assembly of the endangered Acer yangbiense, a plant species with extremely small populations endemic to Yunnan Province, China.</title>
        <authorList>
            <person name="Yang J."/>
            <person name="Wariss H.M."/>
            <person name="Tao L."/>
            <person name="Zhang R."/>
            <person name="Yun Q."/>
            <person name="Hollingsworth P."/>
            <person name="Dao Z."/>
            <person name="Luo G."/>
            <person name="Guo H."/>
            <person name="Ma Y."/>
            <person name="Sun W."/>
        </authorList>
    </citation>
    <scope>NUCLEOTIDE SEQUENCE [LARGE SCALE GENOMIC DNA]</scope>
    <source>
        <strain evidence="4">cv. Malutang</strain>
    </source>
</reference>
<comment type="caution">
    <text evidence="3">The sequence shown here is derived from an EMBL/GenBank/DDBJ whole genome shotgun (WGS) entry which is preliminary data.</text>
</comment>
<dbReference type="AlphaFoldDB" id="A0A5C7IB97"/>
<dbReference type="Proteomes" id="UP000323000">
    <property type="component" value="Chromosome 3"/>
</dbReference>
<sequence length="119" mass="13556">MWVLVVAIIIYCLAWLSNADVAVISGSLATVSLVSIFLPDSIGFLVFIPWSLVPLVVAYHRIRSIFNNIHNACLTLRLNRHMIMDCIISKFSVIWTWLTRSDSSEQEQEEEQPQPRLSP</sequence>
<evidence type="ECO:0000256" key="1">
    <source>
        <dbReference type="SAM" id="Phobius"/>
    </source>
</evidence>
<feature type="chain" id="PRO_5022825283" description="ABC transmembrane type-1 domain-containing protein" evidence="2">
    <location>
        <begin position="20"/>
        <end position="119"/>
    </location>
</feature>
<organism evidence="3 4">
    <name type="scientific">Acer yangbiense</name>
    <dbReference type="NCBI Taxonomy" id="1000413"/>
    <lineage>
        <taxon>Eukaryota</taxon>
        <taxon>Viridiplantae</taxon>
        <taxon>Streptophyta</taxon>
        <taxon>Embryophyta</taxon>
        <taxon>Tracheophyta</taxon>
        <taxon>Spermatophyta</taxon>
        <taxon>Magnoliopsida</taxon>
        <taxon>eudicotyledons</taxon>
        <taxon>Gunneridae</taxon>
        <taxon>Pentapetalae</taxon>
        <taxon>rosids</taxon>
        <taxon>malvids</taxon>
        <taxon>Sapindales</taxon>
        <taxon>Sapindaceae</taxon>
        <taxon>Hippocastanoideae</taxon>
        <taxon>Acereae</taxon>
        <taxon>Acer</taxon>
    </lineage>
</organism>
<keyword evidence="1" id="KW-0472">Membrane</keyword>
<accession>A0A5C7IB97</accession>
<evidence type="ECO:0000313" key="4">
    <source>
        <dbReference type="Proteomes" id="UP000323000"/>
    </source>
</evidence>
<keyword evidence="1" id="KW-1133">Transmembrane helix</keyword>
<keyword evidence="1" id="KW-0812">Transmembrane</keyword>
<feature type="transmembrane region" description="Helical" evidence="1">
    <location>
        <begin position="35"/>
        <end position="59"/>
    </location>
</feature>